<keyword evidence="3" id="KW-1185">Reference proteome</keyword>
<reference evidence="2 3" key="1">
    <citation type="submission" date="2017-05" db="EMBL/GenBank/DDBJ databases">
        <title>Butyricicoccus porcorum sp. nov. a butyrate-producing bacterium from the swine intestinal tract.</title>
        <authorList>
            <person name="Trachsel J."/>
            <person name="Humphrey S."/>
            <person name="Allen H.K."/>
        </authorList>
    </citation>
    <scope>NUCLEOTIDE SEQUENCE [LARGE SCALE GENOMIC DNA]</scope>
    <source>
        <strain evidence="2">BB10</strain>
    </source>
</reference>
<dbReference type="CDD" id="cd01839">
    <property type="entry name" value="SGNH_arylesterase_like"/>
    <property type="match status" value="1"/>
</dbReference>
<dbReference type="Gene3D" id="3.40.50.1110">
    <property type="entry name" value="SGNH hydrolase"/>
    <property type="match status" value="1"/>
</dbReference>
<dbReference type="InterPro" id="IPR051532">
    <property type="entry name" value="Ester_Hydrolysis_Enzymes"/>
</dbReference>
<sequence>MVRTVKTIVCYGDSNTYGYDPTDSGRYAYAVRWPGRLQLLLGREAYYVVEEGLNCRTTVHSDPCYDDDKSGVALLPAIIKTHMPIDLLVVMLGSNDMKLRFHMQAADIARGAALLIQTAKQVSAAKSPDGMPCEILLVAPPLITEDLRDGACYDEFGDRAISLSRELSNWYATVAQNSGVHFLDAAKLVTPSPVDGLHLTPDGHEVLAQAMAQTCRAILTHC</sequence>
<gene>
    <name evidence="2" type="ORF">CBW42_00720</name>
</gene>
<proteinExistence type="predicted"/>
<dbReference type="Proteomes" id="UP000194903">
    <property type="component" value="Unassembled WGS sequence"/>
</dbReference>
<evidence type="ECO:0000313" key="2">
    <source>
        <dbReference type="EMBL" id="OUM21783.1"/>
    </source>
</evidence>
<dbReference type="EMBL" id="NHOC01000001">
    <property type="protein sequence ID" value="OUM21783.1"/>
    <property type="molecule type" value="Genomic_DNA"/>
</dbReference>
<evidence type="ECO:0000313" key="3">
    <source>
        <dbReference type="Proteomes" id="UP000194903"/>
    </source>
</evidence>
<comment type="caution">
    <text evidence="2">The sequence shown here is derived from an EMBL/GenBank/DDBJ whole genome shotgun (WGS) entry which is preliminary data.</text>
</comment>
<protein>
    <recommendedName>
        <fullName evidence="1">SGNH hydrolase-type esterase domain-containing protein</fullName>
    </recommendedName>
</protein>
<dbReference type="OrthoDB" id="164654at2"/>
<dbReference type="AlphaFoldDB" id="A0A252F7N9"/>
<dbReference type="InterPro" id="IPR036514">
    <property type="entry name" value="SGNH_hydro_sf"/>
</dbReference>
<dbReference type="InterPro" id="IPR013830">
    <property type="entry name" value="SGNH_hydro"/>
</dbReference>
<name>A0A252F7N9_9FIRM</name>
<accession>A0A252F7N9</accession>
<feature type="domain" description="SGNH hydrolase-type esterase" evidence="1">
    <location>
        <begin position="10"/>
        <end position="206"/>
    </location>
</feature>
<evidence type="ECO:0000259" key="1">
    <source>
        <dbReference type="Pfam" id="PF13472"/>
    </source>
</evidence>
<organism evidence="2 3">
    <name type="scientific">Butyricicoccus porcorum</name>
    <dbReference type="NCBI Taxonomy" id="1945634"/>
    <lineage>
        <taxon>Bacteria</taxon>
        <taxon>Bacillati</taxon>
        <taxon>Bacillota</taxon>
        <taxon>Clostridia</taxon>
        <taxon>Eubacteriales</taxon>
        <taxon>Butyricicoccaceae</taxon>
        <taxon>Butyricicoccus</taxon>
    </lineage>
</organism>
<dbReference type="Pfam" id="PF13472">
    <property type="entry name" value="Lipase_GDSL_2"/>
    <property type="match status" value="1"/>
</dbReference>
<dbReference type="SUPFAM" id="SSF52266">
    <property type="entry name" value="SGNH hydrolase"/>
    <property type="match status" value="1"/>
</dbReference>
<dbReference type="PANTHER" id="PTHR30383">
    <property type="entry name" value="THIOESTERASE 1/PROTEASE 1/LYSOPHOSPHOLIPASE L1"/>
    <property type="match status" value="1"/>
</dbReference>
<dbReference type="PANTHER" id="PTHR30383:SF29">
    <property type="entry name" value="SGNH HYDROLASE-TYPE ESTERASE DOMAIN-CONTAINING PROTEIN"/>
    <property type="match status" value="1"/>
</dbReference>